<sequence length="110" mass="12380">MVRPGRPGRPGKTPPGSATRSSFIPVRDPVCIPRERRLRDPGRFGILHRPVVFHAPRRAPQRTDQDHQARHAPTTKRHHGLPPQRTHRHPERPNRSAVAIACRVSPSVSS</sequence>
<organism evidence="2 3">
    <name type="scientific">Chondromyces apiculatus DSM 436</name>
    <dbReference type="NCBI Taxonomy" id="1192034"/>
    <lineage>
        <taxon>Bacteria</taxon>
        <taxon>Pseudomonadati</taxon>
        <taxon>Myxococcota</taxon>
        <taxon>Polyangia</taxon>
        <taxon>Polyangiales</taxon>
        <taxon>Polyangiaceae</taxon>
        <taxon>Chondromyces</taxon>
    </lineage>
</organism>
<evidence type="ECO:0000313" key="2">
    <source>
        <dbReference type="EMBL" id="EYF01307.1"/>
    </source>
</evidence>
<proteinExistence type="predicted"/>
<gene>
    <name evidence="2" type="ORF">CAP_8461</name>
</gene>
<dbReference type="Proteomes" id="UP000019678">
    <property type="component" value="Unassembled WGS sequence"/>
</dbReference>
<evidence type="ECO:0000313" key="3">
    <source>
        <dbReference type="Proteomes" id="UP000019678"/>
    </source>
</evidence>
<keyword evidence="3" id="KW-1185">Reference proteome</keyword>
<accession>A0A017SX06</accession>
<dbReference type="EMBL" id="ASRX01000084">
    <property type="protein sequence ID" value="EYF01307.1"/>
    <property type="molecule type" value="Genomic_DNA"/>
</dbReference>
<comment type="caution">
    <text evidence="2">The sequence shown here is derived from an EMBL/GenBank/DDBJ whole genome shotgun (WGS) entry which is preliminary data.</text>
</comment>
<name>A0A017SX06_9BACT</name>
<feature type="region of interest" description="Disordered" evidence="1">
    <location>
        <begin position="1"/>
        <end position="27"/>
    </location>
</feature>
<feature type="compositionally biased region" description="Basic residues" evidence="1">
    <location>
        <begin position="73"/>
        <end position="90"/>
    </location>
</feature>
<feature type="compositionally biased region" description="Low complexity" evidence="1">
    <location>
        <begin position="1"/>
        <end position="16"/>
    </location>
</feature>
<evidence type="ECO:0000256" key="1">
    <source>
        <dbReference type="SAM" id="MobiDB-lite"/>
    </source>
</evidence>
<feature type="region of interest" description="Disordered" evidence="1">
    <location>
        <begin position="49"/>
        <end position="110"/>
    </location>
</feature>
<dbReference type="AlphaFoldDB" id="A0A017SX06"/>
<reference evidence="2 3" key="1">
    <citation type="submission" date="2013-05" db="EMBL/GenBank/DDBJ databases">
        <title>Genome assembly of Chondromyces apiculatus DSM 436.</title>
        <authorList>
            <person name="Sharma G."/>
            <person name="Khatri I."/>
            <person name="Kaur C."/>
            <person name="Mayilraj S."/>
            <person name="Subramanian S."/>
        </authorList>
    </citation>
    <scope>NUCLEOTIDE SEQUENCE [LARGE SCALE GENOMIC DNA]</scope>
    <source>
        <strain evidence="2 3">DSM 436</strain>
    </source>
</reference>
<protein>
    <submittedName>
        <fullName evidence="2">Uncharacterized protein</fullName>
    </submittedName>
</protein>